<evidence type="ECO:0000259" key="1">
    <source>
        <dbReference type="Pfam" id="PF20033"/>
    </source>
</evidence>
<dbReference type="Pfam" id="PF20033">
    <property type="entry name" value="DUF6438"/>
    <property type="match status" value="1"/>
</dbReference>
<keyword evidence="4" id="KW-1185">Reference proteome</keyword>
<dbReference type="Proteomes" id="UP000093508">
    <property type="component" value="Unassembled WGS sequence"/>
</dbReference>
<protein>
    <recommendedName>
        <fullName evidence="1">DUF6438 domain-containing protein</fullName>
    </recommendedName>
</protein>
<evidence type="ECO:0000313" key="5">
    <source>
        <dbReference type="Proteomes" id="UP000184069"/>
    </source>
</evidence>
<evidence type="ECO:0000313" key="4">
    <source>
        <dbReference type="Proteomes" id="UP000093508"/>
    </source>
</evidence>
<proteinExistence type="predicted"/>
<accession>A0A1M7DU05</accession>
<evidence type="ECO:0000313" key="2">
    <source>
        <dbReference type="EMBL" id="OCA80275.1"/>
    </source>
</evidence>
<dbReference type="RefSeq" id="WP_066691277.1">
    <property type="nucleotide sequence ID" value="NZ_FRBM01000006.1"/>
</dbReference>
<gene>
    <name evidence="2" type="ORF">BBH99_16055</name>
    <name evidence="3" type="ORF">SAMN05444407_106272</name>
</gene>
<dbReference type="STRING" id="1423959.SAMN05444407_106272"/>
<sequence length="264" mass="31048">MKSITRIVMFFYFILTFSIKVGGQDKKLQGTWISKNNDVIIIKEKDNRFNTLSTIYENEQLRLKIIGDTLSFYKEYTKAGSEKEYMSKYDFYIKSKKNKTLTLIPESNLSKEFFGNRKKIVFIKQEYNWDKSISFEKLVYHTTNCYGTCPVIDLEIDKNGNIYLSGEFLNDKNKSGQFKGKLSDELLNELMYILKTSNLRTWSFPKKEGHDGAVTTLIVYYNGERKYFKSMFPPTIADQLINFLYGLNEKVSLIRTEEKKILYE</sequence>
<dbReference type="OrthoDB" id="7172369at2"/>
<feature type="domain" description="DUF6438" evidence="1">
    <location>
        <begin position="137"/>
        <end position="227"/>
    </location>
</feature>
<dbReference type="AlphaFoldDB" id="A0A1M7DU05"/>
<dbReference type="EMBL" id="MAYF01000015">
    <property type="protein sequence ID" value="OCA80275.1"/>
    <property type="molecule type" value="Genomic_DNA"/>
</dbReference>
<dbReference type="InterPro" id="IPR045497">
    <property type="entry name" value="DUF6438"/>
</dbReference>
<name>A0A1M7DU05_9FLAO</name>
<dbReference type="Proteomes" id="UP000184069">
    <property type="component" value="Unassembled WGS sequence"/>
</dbReference>
<evidence type="ECO:0000313" key="3">
    <source>
        <dbReference type="EMBL" id="SHL82858.1"/>
    </source>
</evidence>
<reference evidence="2 4" key="1">
    <citation type="submission" date="2016-07" db="EMBL/GenBank/DDBJ databases">
        <authorList>
            <person name="Jeong J.-J."/>
            <person name="Kim D.W."/>
            <person name="Sang M.K."/>
            <person name="Choi I.-G."/>
            <person name="Kim K.D."/>
        </authorList>
    </citation>
    <scope>NUCLEOTIDE SEQUENCE [LARGE SCALE GENOMIC DNA]</scope>
    <source>
        <strain evidence="2 4">C-26</strain>
    </source>
</reference>
<reference evidence="3 5" key="2">
    <citation type="submission" date="2016-11" db="EMBL/GenBank/DDBJ databases">
        <authorList>
            <person name="Jaros S."/>
            <person name="Januszkiewicz K."/>
            <person name="Wedrychowicz H."/>
        </authorList>
    </citation>
    <scope>NUCLEOTIDE SEQUENCE [LARGE SCALE GENOMIC DNA]</scope>
    <source>
        <strain evidence="3 5">DSM 27621</strain>
    </source>
</reference>
<dbReference type="EMBL" id="FRBM01000006">
    <property type="protein sequence ID" value="SHL82858.1"/>
    <property type="molecule type" value="Genomic_DNA"/>
</dbReference>
<organism evidence="3 5">
    <name type="scientific">Chryseobacterium contaminans</name>
    <dbReference type="NCBI Taxonomy" id="1423959"/>
    <lineage>
        <taxon>Bacteria</taxon>
        <taxon>Pseudomonadati</taxon>
        <taxon>Bacteroidota</taxon>
        <taxon>Flavobacteriia</taxon>
        <taxon>Flavobacteriales</taxon>
        <taxon>Weeksellaceae</taxon>
        <taxon>Chryseobacterium group</taxon>
        <taxon>Chryseobacterium</taxon>
    </lineage>
</organism>